<dbReference type="PANTHER" id="PTHR30036">
    <property type="entry name" value="D-XYLOSE-BINDING PERIPLASMIC PROTEIN"/>
    <property type="match status" value="1"/>
</dbReference>
<dbReference type="InterPro" id="IPR028082">
    <property type="entry name" value="Peripla_BP_I"/>
</dbReference>
<evidence type="ECO:0000256" key="4">
    <source>
        <dbReference type="ARBA" id="ARBA00022597"/>
    </source>
</evidence>
<dbReference type="InterPro" id="IPR025997">
    <property type="entry name" value="SBP_2_dom"/>
</dbReference>
<dbReference type="SUPFAM" id="SSF53822">
    <property type="entry name" value="Periplasmic binding protein-like I"/>
    <property type="match status" value="1"/>
</dbReference>
<evidence type="ECO:0000256" key="1">
    <source>
        <dbReference type="ARBA" id="ARBA00004418"/>
    </source>
</evidence>
<proteinExistence type="inferred from homology"/>
<dbReference type="Gene3D" id="3.40.50.2300">
    <property type="match status" value="1"/>
</dbReference>
<evidence type="ECO:0000256" key="2">
    <source>
        <dbReference type="ARBA" id="ARBA00007639"/>
    </source>
</evidence>
<protein>
    <submittedName>
        <fullName evidence="7">Substrate-binding domain-containing protein</fullName>
    </submittedName>
</protein>
<feature type="domain" description="Periplasmic binding protein" evidence="6">
    <location>
        <begin position="3"/>
        <end position="77"/>
    </location>
</feature>
<dbReference type="EMBL" id="JAWZZT010002195">
    <property type="protein sequence ID" value="MDX7019542.1"/>
    <property type="molecule type" value="Genomic_DNA"/>
</dbReference>
<evidence type="ECO:0000256" key="5">
    <source>
        <dbReference type="ARBA" id="ARBA00022729"/>
    </source>
</evidence>
<keyword evidence="3" id="KW-0813">Transport</keyword>
<dbReference type="GO" id="GO:0030246">
    <property type="term" value="F:carbohydrate binding"/>
    <property type="evidence" value="ECO:0007669"/>
    <property type="project" value="TreeGrafter"/>
</dbReference>
<dbReference type="Pfam" id="PF13407">
    <property type="entry name" value="Peripla_BP_4"/>
    <property type="match status" value="1"/>
</dbReference>
<organism evidence="7 8">
    <name type="scientific">Klebsiella aerogenes</name>
    <name type="common">Enterobacter aerogenes</name>
    <dbReference type="NCBI Taxonomy" id="548"/>
    <lineage>
        <taxon>Bacteria</taxon>
        <taxon>Pseudomonadati</taxon>
        <taxon>Pseudomonadota</taxon>
        <taxon>Gammaproteobacteria</taxon>
        <taxon>Enterobacterales</taxon>
        <taxon>Enterobacteriaceae</taxon>
        <taxon>Klebsiella/Raoultella group</taxon>
        <taxon>Klebsiella</taxon>
    </lineage>
</organism>
<comment type="similarity">
    <text evidence="2">Belongs to the bacterial solute-binding protein 2 family.</text>
</comment>
<keyword evidence="4" id="KW-0762">Sugar transport</keyword>
<dbReference type="InterPro" id="IPR050555">
    <property type="entry name" value="Bact_Solute-Bind_Prot2"/>
</dbReference>
<sequence>ALDTAMWDTAQAKDKMDAWLSGPNANKIEVVIANNDAMAMGAVEALKAHNKSSIPVFGVDALPEALALVKSGAMAGT</sequence>
<reference evidence="7" key="1">
    <citation type="submission" date="2023-11" db="EMBL/GenBank/DDBJ databases">
        <title>Detection of rare carbapenemases in Enterobacterales - comparison of two colorimetric and two CIM-based carbapenemase assays.</title>
        <authorList>
            <person name="Schaffarczyk L."/>
            <person name="Noster J."/>
            <person name="Stelzer Y."/>
            <person name="Sattler J."/>
            <person name="Gatermann S."/>
            <person name="Hamprecht A."/>
        </authorList>
    </citation>
    <scope>NUCLEOTIDE SEQUENCE</scope>
    <source>
        <strain evidence="7">CIM-Cont-037</strain>
    </source>
</reference>
<accession>A0AAW9ECL1</accession>
<feature type="non-terminal residue" evidence="7">
    <location>
        <position position="1"/>
    </location>
</feature>
<evidence type="ECO:0000259" key="6">
    <source>
        <dbReference type="Pfam" id="PF13407"/>
    </source>
</evidence>
<evidence type="ECO:0000313" key="8">
    <source>
        <dbReference type="Proteomes" id="UP001279012"/>
    </source>
</evidence>
<dbReference type="Proteomes" id="UP001279012">
    <property type="component" value="Unassembled WGS sequence"/>
</dbReference>
<feature type="non-terminal residue" evidence="7">
    <location>
        <position position="77"/>
    </location>
</feature>
<dbReference type="AlphaFoldDB" id="A0AAW9ECL1"/>
<name>A0AAW9ECL1_KLEAE</name>
<evidence type="ECO:0000313" key="7">
    <source>
        <dbReference type="EMBL" id="MDX7019542.1"/>
    </source>
</evidence>
<dbReference type="GO" id="GO:0030288">
    <property type="term" value="C:outer membrane-bounded periplasmic space"/>
    <property type="evidence" value="ECO:0007669"/>
    <property type="project" value="TreeGrafter"/>
</dbReference>
<evidence type="ECO:0000256" key="3">
    <source>
        <dbReference type="ARBA" id="ARBA00022448"/>
    </source>
</evidence>
<comment type="subcellular location">
    <subcellularLocation>
        <location evidence="1">Periplasm</location>
    </subcellularLocation>
</comment>
<comment type="caution">
    <text evidence="7">The sequence shown here is derived from an EMBL/GenBank/DDBJ whole genome shotgun (WGS) entry which is preliminary data.</text>
</comment>
<dbReference type="PANTHER" id="PTHR30036:SF2">
    <property type="entry name" value="D-GALACTOSE_METHYL-GALACTOSIDE BINDING PERIPLASMIC PROTEIN MGLB"/>
    <property type="match status" value="1"/>
</dbReference>
<gene>
    <name evidence="7" type="ORF">SJ059_34540</name>
</gene>
<keyword evidence="5" id="KW-0732">Signal</keyword>
<dbReference type="GO" id="GO:0055085">
    <property type="term" value="P:transmembrane transport"/>
    <property type="evidence" value="ECO:0007669"/>
    <property type="project" value="UniProtKB-ARBA"/>
</dbReference>